<dbReference type="HOGENOM" id="CLU_169395_0_0_1"/>
<reference evidence="1" key="2">
    <citation type="submission" date="2018-05" db="EMBL/GenBank/DDBJ databases">
        <title>OmerRS3 (Oryza meridionalis Reference Sequence Version 3).</title>
        <authorList>
            <person name="Zhang J."/>
            <person name="Kudrna D."/>
            <person name="Lee S."/>
            <person name="Talag J."/>
            <person name="Welchert J."/>
            <person name="Wing R.A."/>
        </authorList>
    </citation>
    <scope>NUCLEOTIDE SEQUENCE [LARGE SCALE GENOMIC DNA]</scope>
    <source>
        <strain evidence="1">cv. OR44</strain>
    </source>
</reference>
<organism evidence="1">
    <name type="scientific">Oryza meridionalis</name>
    <dbReference type="NCBI Taxonomy" id="40149"/>
    <lineage>
        <taxon>Eukaryota</taxon>
        <taxon>Viridiplantae</taxon>
        <taxon>Streptophyta</taxon>
        <taxon>Embryophyta</taxon>
        <taxon>Tracheophyta</taxon>
        <taxon>Spermatophyta</taxon>
        <taxon>Magnoliopsida</taxon>
        <taxon>Liliopsida</taxon>
        <taxon>Poales</taxon>
        <taxon>Poaceae</taxon>
        <taxon>BOP clade</taxon>
        <taxon>Oryzoideae</taxon>
        <taxon>Oryzeae</taxon>
        <taxon>Oryzinae</taxon>
        <taxon>Oryza</taxon>
    </lineage>
</organism>
<protein>
    <recommendedName>
        <fullName evidence="3">SMP domain-containing protein</fullName>
    </recommendedName>
</protein>
<accession>A0A0E0F4H3</accession>
<sequence length="57" mass="6186">MRHRPDDDADADDEKNNKAMTLKDVVDGATEVLPMNKLTTKEDADKVAAAAAQNDQS</sequence>
<dbReference type="Gramene" id="OMERI11G07950.1">
    <property type="protein sequence ID" value="OMERI11G07950.1"/>
    <property type="gene ID" value="OMERI11G07950"/>
</dbReference>
<dbReference type="AlphaFoldDB" id="A0A0E0F4H3"/>
<dbReference type="EnsemblPlants" id="OMERI11G07950.1">
    <property type="protein sequence ID" value="OMERI11G07950.1"/>
    <property type="gene ID" value="OMERI11G07950"/>
</dbReference>
<name>A0A0E0F4H3_9ORYZ</name>
<keyword evidence="2" id="KW-1185">Reference proteome</keyword>
<dbReference type="Proteomes" id="UP000008021">
    <property type="component" value="Chromosome 11"/>
</dbReference>
<reference evidence="1" key="1">
    <citation type="submission" date="2015-04" db="UniProtKB">
        <authorList>
            <consortium name="EnsemblPlants"/>
        </authorList>
    </citation>
    <scope>IDENTIFICATION</scope>
</reference>
<evidence type="ECO:0000313" key="2">
    <source>
        <dbReference type="Proteomes" id="UP000008021"/>
    </source>
</evidence>
<proteinExistence type="predicted"/>
<evidence type="ECO:0000313" key="1">
    <source>
        <dbReference type="EnsemblPlants" id="OMERI11G07950.1"/>
    </source>
</evidence>
<evidence type="ECO:0008006" key="3">
    <source>
        <dbReference type="Google" id="ProtNLM"/>
    </source>
</evidence>